<comment type="caution">
    <text evidence="1">The sequence shown here is derived from an EMBL/GenBank/DDBJ whole genome shotgun (WGS) entry which is preliminary data.</text>
</comment>
<protein>
    <submittedName>
        <fullName evidence="1">Uncharacterized protein</fullName>
    </submittedName>
</protein>
<dbReference type="EMBL" id="DTBX01000149">
    <property type="protein sequence ID" value="HGQ55650.1"/>
    <property type="molecule type" value="Genomic_DNA"/>
</dbReference>
<evidence type="ECO:0000313" key="1">
    <source>
        <dbReference type="EMBL" id="HGQ55650.1"/>
    </source>
</evidence>
<reference evidence="1" key="1">
    <citation type="journal article" date="2020" name="mSystems">
        <title>Genome- and Community-Level Interaction Insights into Carbon Utilization and Element Cycling Functions of Hydrothermarchaeota in Hydrothermal Sediment.</title>
        <authorList>
            <person name="Zhou Z."/>
            <person name="Liu Y."/>
            <person name="Xu W."/>
            <person name="Pan J."/>
            <person name="Luo Z.H."/>
            <person name="Li M."/>
        </authorList>
    </citation>
    <scope>NUCLEOTIDE SEQUENCE [LARGE SCALE GENOMIC DNA]</scope>
    <source>
        <strain evidence="1">SpSt-655</strain>
    </source>
</reference>
<sequence length="33" mass="3412">MVTLVNSFPGDEGLSPIISTIIAIGFPFSSVDS</sequence>
<gene>
    <name evidence="1" type="ORF">ENU28_04220</name>
</gene>
<dbReference type="AlphaFoldDB" id="A0A7V4CIG3"/>
<organism evidence="1">
    <name type="scientific">candidate division WOR-3 bacterium</name>
    <dbReference type="NCBI Taxonomy" id="2052148"/>
    <lineage>
        <taxon>Bacteria</taxon>
        <taxon>Bacteria division WOR-3</taxon>
    </lineage>
</organism>
<accession>A0A7V4CIG3</accession>
<name>A0A7V4CIG3_UNCW3</name>
<proteinExistence type="predicted"/>